<feature type="domain" description="Recombinase zinc beta ribbon" evidence="3">
    <location>
        <begin position="45"/>
        <end position="104"/>
    </location>
</feature>
<organism evidence="4 5">
    <name type="scientific">Sorangium cellulosum</name>
    <name type="common">Polyangium cellulosum</name>
    <dbReference type="NCBI Taxonomy" id="56"/>
    <lineage>
        <taxon>Bacteria</taxon>
        <taxon>Pseudomonadati</taxon>
        <taxon>Myxococcota</taxon>
        <taxon>Polyangia</taxon>
        <taxon>Polyangiales</taxon>
        <taxon>Polyangiaceae</taxon>
        <taxon>Sorangium</taxon>
    </lineage>
</organism>
<dbReference type="Pfam" id="PF13408">
    <property type="entry name" value="Zn_ribbon_recom"/>
    <property type="match status" value="1"/>
</dbReference>
<protein>
    <recommendedName>
        <fullName evidence="3">Recombinase zinc beta ribbon domain-containing protein</fullName>
    </recommendedName>
</protein>
<accession>A0A150TR49</accession>
<evidence type="ECO:0000256" key="1">
    <source>
        <dbReference type="SAM" id="Coils"/>
    </source>
</evidence>
<evidence type="ECO:0000313" key="4">
    <source>
        <dbReference type="EMBL" id="KYG06938.1"/>
    </source>
</evidence>
<evidence type="ECO:0000313" key="5">
    <source>
        <dbReference type="Proteomes" id="UP000075502"/>
    </source>
</evidence>
<keyword evidence="1" id="KW-0175">Coiled coil</keyword>
<dbReference type="InterPro" id="IPR025827">
    <property type="entry name" value="Zn_ribbon_recom_dom"/>
</dbReference>
<evidence type="ECO:0000256" key="2">
    <source>
        <dbReference type="SAM" id="MobiDB-lite"/>
    </source>
</evidence>
<comment type="caution">
    <text evidence="4">The sequence shown here is derived from an EMBL/GenBank/DDBJ whole genome shotgun (WGS) entry which is preliminary data.</text>
</comment>
<feature type="coiled-coil region" evidence="1">
    <location>
        <begin position="171"/>
        <end position="198"/>
    </location>
</feature>
<dbReference type="EMBL" id="JEME01001522">
    <property type="protein sequence ID" value="KYG06938.1"/>
    <property type="molecule type" value="Genomic_DNA"/>
</dbReference>
<sequence length="324" mass="35503">MYVDEQHPSEHPRIIHEVTYREASRILAGGRRELRLTGLTPDYVLRRLLRYGGCGYAMCPASTSKNGKVYGFYRCSWRDKLGKEACAARPLPAGALQEFVAAYITSATADGTLARHIEQSLRRRIEKQRKARGHPLRPAGGMASASAAAAKLTDELGKRDGHARELVDAKLRVEAERLVAAERQLAETERDLTELKATDAEATSLLGAMRNFANVWGLMTKLKPVRRPAKVAPLLTLAHHLPTGRRRPGARGCSVRRGAQAGPHVGARDAAARLAPARFRSPGRRLGTLEAVDGAERMDERTLRAVADAGTRVEQRAAWSTAPR</sequence>
<gene>
    <name evidence="4" type="ORF">BE21_31985</name>
</gene>
<name>A0A150TR49_SORCE</name>
<feature type="region of interest" description="Disordered" evidence="2">
    <location>
        <begin position="242"/>
        <end position="269"/>
    </location>
</feature>
<dbReference type="AlphaFoldDB" id="A0A150TR49"/>
<dbReference type="Proteomes" id="UP000075502">
    <property type="component" value="Unassembled WGS sequence"/>
</dbReference>
<evidence type="ECO:0000259" key="3">
    <source>
        <dbReference type="Pfam" id="PF13408"/>
    </source>
</evidence>
<proteinExistence type="predicted"/>
<reference evidence="4 5" key="1">
    <citation type="submission" date="2014-02" db="EMBL/GenBank/DDBJ databases">
        <title>The small core and large imbalanced accessory genome model reveals a collaborative survival strategy of Sorangium cellulosum strains in nature.</title>
        <authorList>
            <person name="Han K."/>
            <person name="Peng R."/>
            <person name="Blom J."/>
            <person name="Li Y.-Z."/>
        </authorList>
    </citation>
    <scope>NUCLEOTIDE SEQUENCE [LARGE SCALE GENOMIC DNA]</scope>
    <source>
        <strain evidence="4 5">So0007-03</strain>
    </source>
</reference>